<dbReference type="EMBL" id="CABPRJ010000951">
    <property type="protein sequence ID" value="VVC31877.1"/>
    <property type="molecule type" value="Genomic_DNA"/>
</dbReference>
<gene>
    <name evidence="4" type="ORF">CINCED_3A003384</name>
</gene>
<evidence type="ECO:0000256" key="2">
    <source>
        <dbReference type="ARBA" id="ARBA00015157"/>
    </source>
</evidence>
<dbReference type="OrthoDB" id="247013at2759"/>
<proteinExistence type="inferred from homology"/>
<dbReference type="Pfam" id="PF04641">
    <property type="entry name" value="Rtf2"/>
    <property type="match status" value="1"/>
</dbReference>
<dbReference type="AlphaFoldDB" id="A0A5E4MI81"/>
<dbReference type="GO" id="GO:0005634">
    <property type="term" value="C:nucleus"/>
    <property type="evidence" value="ECO:0007669"/>
    <property type="project" value="TreeGrafter"/>
</dbReference>
<accession>A0A5E4MI81</accession>
<dbReference type="GO" id="GO:0006274">
    <property type="term" value="P:DNA replication termination"/>
    <property type="evidence" value="ECO:0007669"/>
    <property type="project" value="TreeGrafter"/>
</dbReference>
<sequence length="313" mass="35567">MGCDGGTIPKRDELVRTKKKPEEKDKSSMQLFRWRNCHLTQEALQTPIVACGLGILYNKESVLQYLVNKTPFPEASAHIRTLKDVKTLKFTKNPAFKGQAQNVGGYIDDKCSPYICPIIGLEMNDRNRFCFSWKCGCVVSERGFQLGADYKCVNCIMQYEPIDVVVLNPTEHEIPIMKTNIAKRREVLISKKNAKKVVKEEPVDDFEYSPLNIKIDSKIITECKKEEDDKTVDIMTKTKRPITSAAGSSSSISSTSSTNCRKLEDPVYKKAKLTHSIAKDQTATNVYKSLFTSHEDDKTQTRAHWITYNPFYN</sequence>
<dbReference type="InterPro" id="IPR027799">
    <property type="entry name" value="Rtf2_RING-finger"/>
</dbReference>
<evidence type="ECO:0000313" key="5">
    <source>
        <dbReference type="Proteomes" id="UP000325440"/>
    </source>
</evidence>
<protein>
    <recommendedName>
        <fullName evidence="2">Replication termination factor 2</fullName>
    </recommendedName>
    <alternativeName>
        <fullName evidence="3">Replication termination factor 2 domain-containing protein 1</fullName>
    </alternativeName>
</protein>
<evidence type="ECO:0000256" key="1">
    <source>
        <dbReference type="ARBA" id="ARBA00009885"/>
    </source>
</evidence>
<dbReference type="InterPro" id="IPR006735">
    <property type="entry name" value="Rtf2"/>
</dbReference>
<comment type="similarity">
    <text evidence="1">Belongs to the rtf2 family.</text>
</comment>
<reference evidence="4 5" key="1">
    <citation type="submission" date="2019-08" db="EMBL/GenBank/DDBJ databases">
        <authorList>
            <person name="Alioto T."/>
            <person name="Alioto T."/>
            <person name="Gomez Garrido J."/>
        </authorList>
    </citation>
    <scope>NUCLEOTIDE SEQUENCE [LARGE SCALE GENOMIC DNA]</scope>
</reference>
<dbReference type="PANTHER" id="PTHR12775">
    <property type="entry name" value="PROTEIN C20ORF43 HOMOLOG"/>
    <property type="match status" value="1"/>
</dbReference>
<dbReference type="Proteomes" id="UP000325440">
    <property type="component" value="Unassembled WGS sequence"/>
</dbReference>
<evidence type="ECO:0000313" key="4">
    <source>
        <dbReference type="EMBL" id="VVC31877.1"/>
    </source>
</evidence>
<keyword evidence="5" id="KW-1185">Reference proteome</keyword>
<organism evidence="4 5">
    <name type="scientific">Cinara cedri</name>
    <dbReference type="NCBI Taxonomy" id="506608"/>
    <lineage>
        <taxon>Eukaryota</taxon>
        <taxon>Metazoa</taxon>
        <taxon>Ecdysozoa</taxon>
        <taxon>Arthropoda</taxon>
        <taxon>Hexapoda</taxon>
        <taxon>Insecta</taxon>
        <taxon>Pterygota</taxon>
        <taxon>Neoptera</taxon>
        <taxon>Paraneoptera</taxon>
        <taxon>Hemiptera</taxon>
        <taxon>Sternorrhyncha</taxon>
        <taxon>Aphidomorpha</taxon>
        <taxon>Aphidoidea</taxon>
        <taxon>Aphididae</taxon>
        <taxon>Lachninae</taxon>
        <taxon>Cinara</taxon>
    </lineage>
</organism>
<dbReference type="PANTHER" id="PTHR12775:SF0">
    <property type="entry name" value="REPLICATION TERMINATION FACTOR 2"/>
    <property type="match status" value="1"/>
</dbReference>
<dbReference type="CDD" id="cd16653">
    <property type="entry name" value="RING-like_Rtf2"/>
    <property type="match status" value="1"/>
</dbReference>
<name>A0A5E4MI81_9HEMI</name>
<evidence type="ECO:0000256" key="3">
    <source>
        <dbReference type="ARBA" id="ARBA00030367"/>
    </source>
</evidence>